<evidence type="ECO:0000313" key="1">
    <source>
        <dbReference type="EMBL" id="QNR84389.1"/>
    </source>
</evidence>
<gene>
    <name evidence="1" type="ORF">H9N25_21185</name>
</gene>
<dbReference type="RefSeq" id="WP_190327146.1">
    <property type="nucleotide sequence ID" value="NZ_CP061171.1"/>
</dbReference>
<dbReference type="EMBL" id="CP061171">
    <property type="protein sequence ID" value="QNR84389.1"/>
    <property type="molecule type" value="Genomic_DNA"/>
</dbReference>
<organism evidence="1 2">
    <name type="scientific">Pedobacter riviphilus</name>
    <dbReference type="NCBI Taxonomy" id="2766984"/>
    <lineage>
        <taxon>Bacteria</taxon>
        <taxon>Pseudomonadati</taxon>
        <taxon>Bacteroidota</taxon>
        <taxon>Sphingobacteriia</taxon>
        <taxon>Sphingobacteriales</taxon>
        <taxon>Sphingobacteriaceae</taxon>
        <taxon>Pedobacter</taxon>
    </lineage>
</organism>
<sequence>MFDKDKSIFFDNLSKVEVNPETTTAIRALQNRNFKPQWPVGHKMDYGLRMEMYADEKIHEIKYELQVERLENTVENFTCFAIDRMGPVYINEIEPDLLADQLAYKVSTAFYPMNVVLDAQGTVLEIQNISDIKRRWQTVKTEINQTFEGPILDEYMHRMEKNIEDPFVLNLAFKDQDWFLNVFFLPIYRNYHIEDEPASALYFPILPFRNTGYSSSFVLNPHLNDLGMIEINVSGKMEADETENYAGNYSSRYLLHPHNKQIWMIKSMYTFESAMDQKYVKLDVFCLKDDGQELDFSFEHTAKKITSSGLAIANKRSEKKSFWKSIFG</sequence>
<reference evidence="1 2" key="1">
    <citation type="submission" date="2020-09" db="EMBL/GenBank/DDBJ databases">
        <title>Pedobacter sp. SW-16 isolated from soil near Yeocheon.</title>
        <authorList>
            <person name="Im H.S."/>
            <person name="Joung Y."/>
            <person name="Lee S.-S."/>
        </authorList>
    </citation>
    <scope>NUCLEOTIDE SEQUENCE [LARGE SCALE GENOMIC DNA]</scope>
    <source>
        <strain evidence="1 2">SW-16</strain>
    </source>
</reference>
<accession>A0ABX6TFV4</accession>
<protein>
    <submittedName>
        <fullName evidence="1">Uncharacterized protein</fullName>
    </submittedName>
</protein>
<dbReference type="Proteomes" id="UP000516439">
    <property type="component" value="Chromosome"/>
</dbReference>
<name>A0ABX6TFV4_9SPHI</name>
<proteinExistence type="predicted"/>
<keyword evidence="2" id="KW-1185">Reference proteome</keyword>
<evidence type="ECO:0000313" key="2">
    <source>
        <dbReference type="Proteomes" id="UP000516439"/>
    </source>
</evidence>